<dbReference type="SUPFAM" id="SSF56801">
    <property type="entry name" value="Acetyl-CoA synthetase-like"/>
    <property type="match status" value="1"/>
</dbReference>
<dbReference type="NCBIfam" id="TIGR01720">
    <property type="entry name" value="NRPS-para261"/>
    <property type="match status" value="1"/>
</dbReference>
<dbReference type="Gene3D" id="3.30.300.30">
    <property type="match status" value="1"/>
</dbReference>
<dbReference type="PANTHER" id="PTHR45527">
    <property type="entry name" value="NONRIBOSOMAL PEPTIDE SYNTHETASE"/>
    <property type="match status" value="1"/>
</dbReference>
<evidence type="ECO:0000256" key="1">
    <source>
        <dbReference type="ARBA" id="ARBA00022737"/>
    </source>
</evidence>
<dbReference type="InterPro" id="IPR001242">
    <property type="entry name" value="Condensation_dom"/>
</dbReference>
<dbReference type="InterPro" id="IPR010071">
    <property type="entry name" value="AA_adenyl_dom"/>
</dbReference>
<dbReference type="GO" id="GO:0044550">
    <property type="term" value="P:secondary metabolite biosynthetic process"/>
    <property type="evidence" value="ECO:0007669"/>
    <property type="project" value="TreeGrafter"/>
</dbReference>
<dbReference type="Pfam" id="PF00501">
    <property type="entry name" value="AMP-binding"/>
    <property type="match status" value="1"/>
</dbReference>
<reference evidence="3" key="1">
    <citation type="submission" date="2022-07" db="EMBL/GenBank/DDBJ databases">
        <authorList>
            <person name="Criscuolo A."/>
        </authorList>
    </citation>
    <scope>NUCLEOTIDE SEQUENCE</scope>
    <source>
        <strain evidence="3">CIP111854</strain>
    </source>
</reference>
<evidence type="ECO:0000259" key="2">
    <source>
        <dbReference type="PROSITE" id="PS50075"/>
    </source>
</evidence>
<feature type="domain" description="Carrier" evidence="2">
    <location>
        <begin position="950"/>
        <end position="1024"/>
    </location>
</feature>
<dbReference type="PROSITE" id="PS50075">
    <property type="entry name" value="CARRIER"/>
    <property type="match status" value="1"/>
</dbReference>
<organism evidence="3 4">
    <name type="scientific">Pseudoalteromonas holothuriae</name>
    <dbReference type="NCBI Taxonomy" id="2963714"/>
    <lineage>
        <taxon>Bacteria</taxon>
        <taxon>Pseudomonadati</taxon>
        <taxon>Pseudomonadota</taxon>
        <taxon>Gammaproteobacteria</taxon>
        <taxon>Alteromonadales</taxon>
        <taxon>Pseudoalteromonadaceae</taxon>
        <taxon>Pseudoalteromonas</taxon>
    </lineage>
</organism>
<dbReference type="GO" id="GO:0005737">
    <property type="term" value="C:cytoplasm"/>
    <property type="evidence" value="ECO:0007669"/>
    <property type="project" value="TreeGrafter"/>
</dbReference>
<dbReference type="Gene3D" id="3.40.50.980">
    <property type="match status" value="2"/>
</dbReference>
<keyword evidence="4" id="KW-1185">Reference proteome</keyword>
<dbReference type="EMBL" id="CAMAPC010000007">
    <property type="protein sequence ID" value="CAH9058808.1"/>
    <property type="molecule type" value="Genomic_DNA"/>
</dbReference>
<dbReference type="SUPFAM" id="SSF47336">
    <property type="entry name" value="ACP-like"/>
    <property type="match status" value="1"/>
</dbReference>
<dbReference type="Gene3D" id="2.30.38.10">
    <property type="entry name" value="Luciferase, Domain 3"/>
    <property type="match status" value="1"/>
</dbReference>
<dbReference type="InterPro" id="IPR023213">
    <property type="entry name" value="CAT-like_dom_sf"/>
</dbReference>
<dbReference type="Proteomes" id="UP001152467">
    <property type="component" value="Unassembled WGS sequence"/>
</dbReference>
<dbReference type="InterPro" id="IPR045851">
    <property type="entry name" value="AMP-bd_C_sf"/>
</dbReference>
<proteinExistence type="predicted"/>
<dbReference type="SUPFAM" id="SSF52777">
    <property type="entry name" value="CoA-dependent acyltransferases"/>
    <property type="match status" value="4"/>
</dbReference>
<keyword evidence="1" id="KW-0677">Repeat</keyword>
<dbReference type="InterPro" id="IPR010060">
    <property type="entry name" value="NRPS_synth"/>
</dbReference>
<dbReference type="PROSITE" id="PS00455">
    <property type="entry name" value="AMP_BINDING"/>
    <property type="match status" value="1"/>
</dbReference>
<dbReference type="RefSeq" id="WP_261626444.1">
    <property type="nucleotide sequence ID" value="NZ_CAMAPC010000007.1"/>
</dbReference>
<dbReference type="Gene3D" id="3.30.559.10">
    <property type="entry name" value="Chloramphenicol acetyltransferase-like domain"/>
    <property type="match status" value="2"/>
</dbReference>
<dbReference type="Gene3D" id="3.30.559.30">
    <property type="entry name" value="Nonribosomal peptide synthetase, condensation domain"/>
    <property type="match status" value="2"/>
</dbReference>
<dbReference type="GO" id="GO:0031177">
    <property type="term" value="F:phosphopantetheine binding"/>
    <property type="evidence" value="ECO:0007669"/>
    <property type="project" value="TreeGrafter"/>
</dbReference>
<dbReference type="InterPro" id="IPR036736">
    <property type="entry name" value="ACP-like_sf"/>
</dbReference>
<dbReference type="InterPro" id="IPR025110">
    <property type="entry name" value="AMP-bd_C"/>
</dbReference>
<dbReference type="Pfam" id="PF00550">
    <property type="entry name" value="PP-binding"/>
    <property type="match status" value="1"/>
</dbReference>
<dbReference type="Pfam" id="PF00668">
    <property type="entry name" value="Condensation"/>
    <property type="match status" value="2"/>
</dbReference>
<dbReference type="NCBIfam" id="TIGR01733">
    <property type="entry name" value="AA-adenyl-dom"/>
    <property type="match status" value="1"/>
</dbReference>
<gene>
    <name evidence="3" type="primary">tycB_2</name>
    <name evidence="3" type="ORF">PSECIP111854_02277</name>
</gene>
<accession>A0A9W4QYD7</accession>
<evidence type="ECO:0000313" key="4">
    <source>
        <dbReference type="Proteomes" id="UP001152467"/>
    </source>
</evidence>
<dbReference type="GO" id="GO:0003824">
    <property type="term" value="F:catalytic activity"/>
    <property type="evidence" value="ECO:0007669"/>
    <property type="project" value="InterPro"/>
</dbReference>
<name>A0A9W4QYD7_9GAMM</name>
<dbReference type="InterPro" id="IPR009081">
    <property type="entry name" value="PP-bd_ACP"/>
</dbReference>
<dbReference type="InterPro" id="IPR020845">
    <property type="entry name" value="AMP-binding_CS"/>
</dbReference>
<protein>
    <submittedName>
        <fullName evidence="3">Tyrocidine synthase 2</fullName>
    </submittedName>
</protein>
<dbReference type="GO" id="GO:0043041">
    <property type="term" value="P:amino acid activation for nonribosomal peptide biosynthetic process"/>
    <property type="evidence" value="ECO:0007669"/>
    <property type="project" value="TreeGrafter"/>
</dbReference>
<dbReference type="Pfam" id="PF13193">
    <property type="entry name" value="AMP-binding_C"/>
    <property type="match status" value="1"/>
</dbReference>
<evidence type="ECO:0000313" key="3">
    <source>
        <dbReference type="EMBL" id="CAH9058808.1"/>
    </source>
</evidence>
<comment type="caution">
    <text evidence="3">The sequence shown here is derived from an EMBL/GenBank/DDBJ whole genome shotgun (WGS) entry which is preliminary data.</text>
</comment>
<dbReference type="InterPro" id="IPR000873">
    <property type="entry name" value="AMP-dep_synth/lig_dom"/>
</dbReference>
<dbReference type="Gene3D" id="1.10.1200.10">
    <property type="entry name" value="ACP-like"/>
    <property type="match status" value="1"/>
</dbReference>
<dbReference type="PANTHER" id="PTHR45527:SF1">
    <property type="entry name" value="FATTY ACID SYNTHASE"/>
    <property type="match status" value="1"/>
</dbReference>
<dbReference type="CDD" id="cd05930">
    <property type="entry name" value="A_NRPS"/>
    <property type="match status" value="1"/>
</dbReference>
<sequence length="1466" mass="162654">MTKKYPLLSAQKRVCYSQLMLPTSPMHNLGGVVLFDGQVDFDRLSQCITQLLNLNPILRMQYRCINGEHTQVLCDAERTEFPVQYFDEQDAQTVILNWASVQMSIAMQFENAPLFEFVLLKGHDNTQGFFIKLHHFIADGWTFAQISRQLSKAYSQCTEADSVDATDTDFEFLFQQEEKYRHANRYEKDAQYWQQKFATLPDLSMFPAGNDAQAERFKLTLSDEQTAMFAQLCEQYHCTENTLLVATAVLQMYLRTRVLDLTVGLPVFNRTCAKSKHQLGMLTSTVCARFSVNTQATLAQFVEQVNATLRQDYRHQKYPYEELVSALSLAQSGQRRLYHMSVNYYKGQNVECYGAVPASNFEVFSGAQDHDLQWVLTPKTDAASSNLYIDYKSSCYQAGDIAQMASQLFFIMQQFLCDSTLCVAQLRSMDSQTKQTLLSRYNFIDSNSQPFTSVMSHIETISRQSPANIAIEQDGLQLSYHELMSKVNLVAVQLQRQGVIPGDIVTVAMTPCWELVVIMLAILKCGAAYCPVDVATPSARVSYILQQTNSRLLICDADIHQGLFAAQITVANLFVSSQSCGDSVDWPDISANDSAYIIFTSGSTGQPKGVNVTHGGFANYVTWAADTYLQSGGRSAMALYSSPAFDLTVTSIYCPLIAGSKMVVYPPKHDQANILHKIVTDNVCDVIKLTPAHLNLLNEVITDTSRLTTFILGGESLSVDAAKKLQQKTGRQVSIFNEYGPTETVVGSMTYLFDSNATHDNEVAIGKPIANTAIYILDENLEPVLDGQKGELYIGGAGVTKGYINAPDLTASVFIANPFDQGRLYKTGDIASSDGELIHFYGRRDHQIKLNGYRIESGEIEQCLRECSQVKNAKVVIKSRGDAKFLCAYLALTEHRNVNWQALVAAKLPAYMVPAFFIELDELPLTVNGKVDTNELPEPEQSVTHSGSSDASRAILPVLTASACNILGKEQLSEHDNFTLSGGDSIKAISLSSLLRERGIVLEVKDILNSNNFATMAGYCVALNKIAVLSAHERQGEVLVTPAMAWFSSLNLENPNGYCHIALLSLDSTLPKQVIAQLLNNLVSEYDELSLAWPAASKVPFYTENNEVVLHDTTDSAILVNDIDIAKGKLFSAGWQAGKLALCIHHLVVDGISWRILINRLNMMLETQISTQSYSPKQPRYNLKKATEQLSHSAISANAHTYWMNIDSHFNGISALLEMEASQLVQAKASTLSQIRETLTSDLSQQLLTVANHRFSTEPVLLMLSALSLSLSELGADEFVTIELEGHGRHHNEMQLSDVIGWFTAIFPWQLPLNQGSMTDTIKQVKESYAAIPDYGESYGLLKYLKTAQPSVQAQTLRFNFLGDMSNNGAASQMVLEDLALHQDPNNHLSALIEINVAALNGEITVELNYSHSLLAHSQMQCLMSNYRQQLANIADCCMSSDEVEFTPSDFSTVDLDMSDLEELFQ</sequence>